<feature type="compositionally biased region" description="Low complexity" evidence="1">
    <location>
        <begin position="31"/>
        <end position="44"/>
    </location>
</feature>
<sequence length="139" mass="15654">MKSKPSRLNNRGPKEEGQEKTRFLIPVLQRTTTTTAGKTTTTGSKTHKKSASQSAPVEEAMQTTDVFKAPAHQEFETGVHDEQAKKEVQHLPDWFQQPTRLPSPNHAWNKSVPAVHESVQPWLSNLAQQDPRESFDELT</sequence>
<name>A0ABQ5CBS0_9ASTR</name>
<evidence type="ECO:0000256" key="1">
    <source>
        <dbReference type="SAM" id="MobiDB-lite"/>
    </source>
</evidence>
<dbReference type="Proteomes" id="UP001151760">
    <property type="component" value="Unassembled WGS sequence"/>
</dbReference>
<gene>
    <name evidence="2" type="ORF">Tco_0892371</name>
</gene>
<accession>A0ABQ5CBS0</accession>
<evidence type="ECO:0000313" key="3">
    <source>
        <dbReference type="Proteomes" id="UP001151760"/>
    </source>
</evidence>
<dbReference type="EMBL" id="BQNB010013968">
    <property type="protein sequence ID" value="GJT22434.1"/>
    <property type="molecule type" value="Genomic_DNA"/>
</dbReference>
<feature type="compositionally biased region" description="Basic and acidic residues" evidence="1">
    <location>
        <begin position="12"/>
        <end position="22"/>
    </location>
</feature>
<organism evidence="2 3">
    <name type="scientific">Tanacetum coccineum</name>
    <dbReference type="NCBI Taxonomy" id="301880"/>
    <lineage>
        <taxon>Eukaryota</taxon>
        <taxon>Viridiplantae</taxon>
        <taxon>Streptophyta</taxon>
        <taxon>Embryophyta</taxon>
        <taxon>Tracheophyta</taxon>
        <taxon>Spermatophyta</taxon>
        <taxon>Magnoliopsida</taxon>
        <taxon>eudicotyledons</taxon>
        <taxon>Gunneridae</taxon>
        <taxon>Pentapetalae</taxon>
        <taxon>asterids</taxon>
        <taxon>campanulids</taxon>
        <taxon>Asterales</taxon>
        <taxon>Asteraceae</taxon>
        <taxon>Asteroideae</taxon>
        <taxon>Anthemideae</taxon>
        <taxon>Anthemidinae</taxon>
        <taxon>Tanacetum</taxon>
    </lineage>
</organism>
<comment type="caution">
    <text evidence="2">The sequence shown here is derived from an EMBL/GenBank/DDBJ whole genome shotgun (WGS) entry which is preliminary data.</text>
</comment>
<reference evidence="2" key="2">
    <citation type="submission" date="2022-01" db="EMBL/GenBank/DDBJ databases">
        <authorList>
            <person name="Yamashiro T."/>
            <person name="Shiraishi A."/>
            <person name="Satake H."/>
            <person name="Nakayama K."/>
        </authorList>
    </citation>
    <scope>NUCLEOTIDE SEQUENCE</scope>
</reference>
<proteinExistence type="predicted"/>
<feature type="region of interest" description="Disordered" evidence="1">
    <location>
        <begin position="1"/>
        <end position="59"/>
    </location>
</feature>
<keyword evidence="3" id="KW-1185">Reference proteome</keyword>
<evidence type="ECO:0000313" key="2">
    <source>
        <dbReference type="EMBL" id="GJT22434.1"/>
    </source>
</evidence>
<reference evidence="2" key="1">
    <citation type="journal article" date="2022" name="Int. J. Mol. Sci.">
        <title>Draft Genome of Tanacetum Coccineum: Genomic Comparison of Closely Related Tanacetum-Family Plants.</title>
        <authorList>
            <person name="Yamashiro T."/>
            <person name="Shiraishi A."/>
            <person name="Nakayama K."/>
            <person name="Satake H."/>
        </authorList>
    </citation>
    <scope>NUCLEOTIDE SEQUENCE</scope>
</reference>
<protein>
    <submittedName>
        <fullName evidence="2">Uncharacterized protein</fullName>
    </submittedName>
</protein>